<dbReference type="Ensembl" id="ENSPSTT00000020919.1">
    <property type="protein sequence ID" value="ENSPSTP00000019951.1"/>
    <property type="gene ID" value="ENSPSTG00000014403.1"/>
</dbReference>
<dbReference type="Proteomes" id="UP000694428">
    <property type="component" value="Unplaced"/>
</dbReference>
<feature type="domain" description="Receptor ligand binding region" evidence="5">
    <location>
        <begin position="58"/>
        <end position="201"/>
    </location>
</feature>
<reference evidence="6" key="2">
    <citation type="submission" date="2025-09" db="UniProtKB">
        <authorList>
            <consortium name="Ensembl"/>
        </authorList>
    </citation>
    <scope>IDENTIFICATION</scope>
</reference>
<dbReference type="AlphaFoldDB" id="A0A8C9FRF8"/>
<keyword evidence="7" id="KW-1185">Reference proteome</keyword>
<evidence type="ECO:0000256" key="2">
    <source>
        <dbReference type="ARBA" id="ARBA00022692"/>
    </source>
</evidence>
<dbReference type="SUPFAM" id="SSF53822">
    <property type="entry name" value="Periplasmic binding protein-like I"/>
    <property type="match status" value="1"/>
</dbReference>
<comment type="subcellular location">
    <subcellularLocation>
        <location evidence="1">Membrane</location>
    </subcellularLocation>
</comment>
<evidence type="ECO:0000259" key="5">
    <source>
        <dbReference type="Pfam" id="PF01094"/>
    </source>
</evidence>
<proteinExistence type="predicted"/>
<reference evidence="6" key="1">
    <citation type="submission" date="2025-08" db="UniProtKB">
        <authorList>
            <consortium name="Ensembl"/>
        </authorList>
    </citation>
    <scope>IDENTIFICATION</scope>
</reference>
<organism evidence="6 7">
    <name type="scientific">Pavo cristatus</name>
    <name type="common">Indian peafowl</name>
    <name type="synonym">Blue peafowl</name>
    <dbReference type="NCBI Taxonomy" id="9049"/>
    <lineage>
        <taxon>Eukaryota</taxon>
        <taxon>Metazoa</taxon>
        <taxon>Chordata</taxon>
        <taxon>Craniata</taxon>
        <taxon>Vertebrata</taxon>
        <taxon>Euteleostomi</taxon>
        <taxon>Archelosauria</taxon>
        <taxon>Archosauria</taxon>
        <taxon>Dinosauria</taxon>
        <taxon>Saurischia</taxon>
        <taxon>Theropoda</taxon>
        <taxon>Coelurosauria</taxon>
        <taxon>Aves</taxon>
        <taxon>Neognathae</taxon>
        <taxon>Galloanserae</taxon>
        <taxon>Galliformes</taxon>
        <taxon>Phasianidae</taxon>
        <taxon>Phasianinae</taxon>
        <taxon>Pavo</taxon>
    </lineage>
</organism>
<dbReference type="FunFam" id="3.40.50.2300:FF:000004">
    <property type="entry name" value="Glutamate receptor, ionotropic, AMPA 2"/>
    <property type="match status" value="1"/>
</dbReference>
<evidence type="ECO:0000313" key="7">
    <source>
        <dbReference type="Proteomes" id="UP000694428"/>
    </source>
</evidence>
<name>A0A8C9FRF8_PAVCR</name>
<dbReference type="GO" id="GO:0016020">
    <property type="term" value="C:membrane"/>
    <property type="evidence" value="ECO:0007669"/>
    <property type="project" value="UniProtKB-SubCell"/>
</dbReference>
<dbReference type="InterPro" id="IPR028082">
    <property type="entry name" value="Peripla_BP_I"/>
</dbReference>
<evidence type="ECO:0000256" key="1">
    <source>
        <dbReference type="ARBA" id="ARBA00004370"/>
    </source>
</evidence>
<feature type="domain" description="Receptor ligand binding region" evidence="5">
    <location>
        <begin position="221"/>
        <end position="307"/>
    </location>
</feature>
<sequence>FKSYTSSQTFSRVLGLVYSHSNVPSAAAYFREKVNFDDVPDKPPGLSALIPFLSVPPVCSQFSKGVYAIFGFYERRTVNMLTSFCGALHVCFITPSFPVETSNQFVLQLRPELQDALISVIEHYSWQKFVYIYDADRGLSVLQKVLDTAAEKNWQVTAVNILTTTEEGYRVLFQELQKKKERLVVVDCESERLNIILSKVMSAWVSWEGPACGMGRVVSLRYTSALTYDGVRVMAEAFQNLRRQRIDISRRGNAGDCLANPAVPWGQGIDIQRALQQVRFEGLSGNVQFNEKGRRTNYTLHVIEMKHDGIRKVTEKVTKAPASGINSLFFL</sequence>
<dbReference type="Gene3D" id="3.40.50.2300">
    <property type="match status" value="4"/>
</dbReference>
<dbReference type="InterPro" id="IPR001828">
    <property type="entry name" value="ANF_lig-bd_rcpt"/>
</dbReference>
<evidence type="ECO:0000313" key="6">
    <source>
        <dbReference type="Ensembl" id="ENSPSTP00000019951.1"/>
    </source>
</evidence>
<keyword evidence="3" id="KW-1133">Transmembrane helix</keyword>
<protein>
    <recommendedName>
        <fullName evidence="5">Receptor ligand binding region domain-containing protein</fullName>
    </recommendedName>
</protein>
<accession>A0A8C9FRF8</accession>
<dbReference type="Pfam" id="PF01094">
    <property type="entry name" value="ANF_receptor"/>
    <property type="match status" value="2"/>
</dbReference>
<evidence type="ECO:0000256" key="4">
    <source>
        <dbReference type="ARBA" id="ARBA00023136"/>
    </source>
</evidence>
<evidence type="ECO:0000256" key="3">
    <source>
        <dbReference type="ARBA" id="ARBA00022989"/>
    </source>
</evidence>
<keyword evidence="2" id="KW-0812">Transmembrane</keyword>
<keyword evidence="4" id="KW-0472">Membrane</keyword>